<feature type="transmembrane region" description="Helical" evidence="8">
    <location>
        <begin position="12"/>
        <end position="33"/>
    </location>
</feature>
<dbReference type="InterPro" id="IPR000522">
    <property type="entry name" value="ABC_transptr_permease_BtuC"/>
</dbReference>
<dbReference type="PANTHER" id="PTHR30472">
    <property type="entry name" value="FERRIC ENTEROBACTIN TRANSPORT SYSTEM PERMEASE PROTEIN"/>
    <property type="match status" value="1"/>
</dbReference>
<feature type="transmembrane region" description="Helical" evidence="8">
    <location>
        <begin position="69"/>
        <end position="90"/>
    </location>
</feature>
<organism evidence="9 10">
    <name type="scientific">Tindallia californiensis</name>
    <dbReference type="NCBI Taxonomy" id="159292"/>
    <lineage>
        <taxon>Bacteria</taxon>
        <taxon>Bacillati</taxon>
        <taxon>Bacillota</taxon>
        <taxon>Clostridia</taxon>
        <taxon>Peptostreptococcales</taxon>
        <taxon>Tindalliaceae</taxon>
        <taxon>Tindallia</taxon>
    </lineage>
</organism>
<accession>A0A1H3R6I4</accession>
<protein>
    <submittedName>
        <fullName evidence="9">Iron complex transport system permease protein</fullName>
    </submittedName>
</protein>
<dbReference type="Pfam" id="PF01032">
    <property type="entry name" value="FecCD"/>
    <property type="match status" value="1"/>
</dbReference>
<dbReference type="STRING" id="159292.SAMN05192546_11225"/>
<feature type="transmembrane region" description="Helical" evidence="8">
    <location>
        <begin position="204"/>
        <end position="221"/>
    </location>
</feature>
<dbReference type="GO" id="GO:0022857">
    <property type="term" value="F:transmembrane transporter activity"/>
    <property type="evidence" value="ECO:0007669"/>
    <property type="project" value="InterPro"/>
</dbReference>
<dbReference type="CDD" id="cd06550">
    <property type="entry name" value="TM_ABC_iron-siderophores_like"/>
    <property type="match status" value="1"/>
</dbReference>
<keyword evidence="4" id="KW-1003">Cell membrane</keyword>
<proteinExistence type="inferred from homology"/>
<dbReference type="EMBL" id="FNPV01000012">
    <property type="protein sequence ID" value="SDZ20935.1"/>
    <property type="molecule type" value="Genomic_DNA"/>
</dbReference>
<dbReference type="SUPFAM" id="SSF81345">
    <property type="entry name" value="ABC transporter involved in vitamin B12 uptake, BtuC"/>
    <property type="match status" value="1"/>
</dbReference>
<evidence type="ECO:0000256" key="3">
    <source>
        <dbReference type="ARBA" id="ARBA00022448"/>
    </source>
</evidence>
<evidence type="ECO:0000256" key="8">
    <source>
        <dbReference type="SAM" id="Phobius"/>
    </source>
</evidence>
<dbReference type="InterPro" id="IPR037294">
    <property type="entry name" value="ABC_BtuC-like"/>
</dbReference>
<dbReference type="GO" id="GO:0033214">
    <property type="term" value="P:siderophore-iron import into cell"/>
    <property type="evidence" value="ECO:0007669"/>
    <property type="project" value="TreeGrafter"/>
</dbReference>
<evidence type="ECO:0000313" key="10">
    <source>
        <dbReference type="Proteomes" id="UP000199230"/>
    </source>
</evidence>
<keyword evidence="5 8" id="KW-0812">Transmembrane</keyword>
<keyword evidence="6 8" id="KW-1133">Transmembrane helix</keyword>
<feature type="transmembrane region" description="Helical" evidence="8">
    <location>
        <begin position="97"/>
        <end position="115"/>
    </location>
</feature>
<keyword evidence="3" id="KW-0813">Transport</keyword>
<evidence type="ECO:0000256" key="7">
    <source>
        <dbReference type="ARBA" id="ARBA00023136"/>
    </source>
</evidence>
<feature type="transmembrane region" description="Helical" evidence="8">
    <location>
        <begin position="241"/>
        <end position="270"/>
    </location>
</feature>
<feature type="transmembrane region" description="Helical" evidence="8">
    <location>
        <begin position="121"/>
        <end position="139"/>
    </location>
</feature>
<dbReference type="AlphaFoldDB" id="A0A1H3R6I4"/>
<evidence type="ECO:0000256" key="4">
    <source>
        <dbReference type="ARBA" id="ARBA00022475"/>
    </source>
</evidence>
<dbReference type="GO" id="GO:0005886">
    <property type="term" value="C:plasma membrane"/>
    <property type="evidence" value="ECO:0007669"/>
    <property type="project" value="UniProtKB-SubCell"/>
</dbReference>
<feature type="transmembrane region" description="Helical" evidence="8">
    <location>
        <begin position="151"/>
        <end position="175"/>
    </location>
</feature>
<dbReference type="RefSeq" id="WP_207646093.1">
    <property type="nucleotide sequence ID" value="NZ_FNPV01000012.1"/>
</dbReference>
<evidence type="ECO:0000256" key="6">
    <source>
        <dbReference type="ARBA" id="ARBA00022989"/>
    </source>
</evidence>
<comment type="subcellular location">
    <subcellularLocation>
        <location evidence="1">Cell membrane</location>
        <topology evidence="1">Multi-pass membrane protein</topology>
    </subcellularLocation>
</comment>
<evidence type="ECO:0000313" key="9">
    <source>
        <dbReference type="EMBL" id="SDZ20935.1"/>
    </source>
</evidence>
<feature type="transmembrane region" description="Helical" evidence="8">
    <location>
        <begin position="312"/>
        <end position="330"/>
    </location>
</feature>
<evidence type="ECO:0000256" key="5">
    <source>
        <dbReference type="ARBA" id="ARBA00022692"/>
    </source>
</evidence>
<name>A0A1H3R6I4_9FIRM</name>
<gene>
    <name evidence="9" type="ORF">SAMN05192546_11225</name>
</gene>
<dbReference type="Gene3D" id="1.10.3470.10">
    <property type="entry name" value="ABC transporter involved in vitamin B12 uptake, BtuC"/>
    <property type="match status" value="1"/>
</dbReference>
<dbReference type="PANTHER" id="PTHR30472:SF70">
    <property type="entry name" value="MOLYBDATE IMPORT SYSTEM PERMEASE PROTEIN MOLB"/>
    <property type="match status" value="1"/>
</dbReference>
<comment type="similarity">
    <text evidence="2">Belongs to the binding-protein-dependent transport system permease family. FecCD subfamily.</text>
</comment>
<keyword evidence="10" id="KW-1185">Reference proteome</keyword>
<evidence type="ECO:0000256" key="2">
    <source>
        <dbReference type="ARBA" id="ARBA00007935"/>
    </source>
</evidence>
<feature type="transmembrane region" description="Helical" evidence="8">
    <location>
        <begin position="282"/>
        <end position="300"/>
    </location>
</feature>
<sequence>MQTRRHPKKMMIGFALILALCMMGAAGIGRYMIPFDRVLSILLSPVFNLEPGWTEVEKTVIWSIRVPRILLAVLIGAGLSVSGAALQALFANPLVSSHVLGVSYGAGFGAALGILLSENHFVIQGLAILFGMIAIGITYKIGHSKKGVQLYMLVLAGVIVGALFQALISFIQYVADPEEKLPSIVYWLMGSLGGTSLNDLKIGIPLIGIGILMIWCIRWHLNVLSLSEEEAHSMGVNLKLLRSMIIGATTMITAVAVSLSGIIGFVGLVIPHFARMIVGHEHRVLIPATILLGGIYLLVIDTMARSVTAAEIPLSVLTAIIGAPFFALLLRRTGGRWHD</sequence>
<evidence type="ECO:0000256" key="1">
    <source>
        <dbReference type="ARBA" id="ARBA00004651"/>
    </source>
</evidence>
<dbReference type="FunFam" id="1.10.3470.10:FF:000001">
    <property type="entry name" value="Vitamin B12 ABC transporter permease BtuC"/>
    <property type="match status" value="1"/>
</dbReference>
<reference evidence="9 10" key="1">
    <citation type="submission" date="2016-10" db="EMBL/GenBank/DDBJ databases">
        <authorList>
            <person name="de Groot N.N."/>
        </authorList>
    </citation>
    <scope>NUCLEOTIDE SEQUENCE [LARGE SCALE GENOMIC DNA]</scope>
    <source>
        <strain evidence="9 10">APO</strain>
    </source>
</reference>
<dbReference type="Proteomes" id="UP000199230">
    <property type="component" value="Unassembled WGS sequence"/>
</dbReference>
<keyword evidence="7 8" id="KW-0472">Membrane</keyword>